<proteinExistence type="inferred from homology"/>
<name>A0A1T4Y7F4_9BACT</name>
<keyword evidence="5" id="KW-1185">Reference proteome</keyword>
<feature type="signal peptide" evidence="3">
    <location>
        <begin position="1"/>
        <end position="25"/>
    </location>
</feature>
<feature type="chain" id="PRO_5012843449" evidence="3">
    <location>
        <begin position="26"/>
        <end position="267"/>
    </location>
</feature>
<dbReference type="GO" id="GO:0016020">
    <property type="term" value="C:membrane"/>
    <property type="evidence" value="ECO:0007669"/>
    <property type="project" value="InterPro"/>
</dbReference>
<keyword evidence="4" id="KW-0449">Lipoprotein</keyword>
<dbReference type="AlphaFoldDB" id="A0A1T4Y7F4"/>
<evidence type="ECO:0000313" key="4">
    <source>
        <dbReference type="EMBL" id="SKA97221.1"/>
    </source>
</evidence>
<dbReference type="PRINTS" id="PR01805">
    <property type="entry name" value="VACJLIPOPROT"/>
</dbReference>
<organism evidence="4 5">
    <name type="scientific">Paucidesulfovibrio gracilis DSM 16080</name>
    <dbReference type="NCBI Taxonomy" id="1121449"/>
    <lineage>
        <taxon>Bacteria</taxon>
        <taxon>Pseudomonadati</taxon>
        <taxon>Thermodesulfobacteriota</taxon>
        <taxon>Desulfovibrionia</taxon>
        <taxon>Desulfovibrionales</taxon>
        <taxon>Desulfovibrionaceae</taxon>
        <taxon>Paucidesulfovibrio</taxon>
    </lineage>
</organism>
<protein>
    <submittedName>
        <fullName evidence="4">Phospholipid-binding lipoprotein MlaA</fullName>
    </submittedName>
</protein>
<dbReference type="Pfam" id="PF04333">
    <property type="entry name" value="MlaA"/>
    <property type="match status" value="1"/>
</dbReference>
<reference evidence="4 5" key="1">
    <citation type="submission" date="2017-02" db="EMBL/GenBank/DDBJ databases">
        <authorList>
            <person name="Peterson S.W."/>
        </authorList>
    </citation>
    <scope>NUCLEOTIDE SEQUENCE [LARGE SCALE GENOMIC DNA]</scope>
    <source>
        <strain evidence="4 5">DSM 16080</strain>
    </source>
</reference>
<dbReference type="PANTHER" id="PTHR30035:SF3">
    <property type="entry name" value="INTERMEMBRANE PHOSPHOLIPID TRANSPORT SYSTEM LIPOPROTEIN MLAA"/>
    <property type="match status" value="1"/>
</dbReference>
<evidence type="ECO:0000256" key="1">
    <source>
        <dbReference type="ARBA" id="ARBA00010634"/>
    </source>
</evidence>
<evidence type="ECO:0000313" key="5">
    <source>
        <dbReference type="Proteomes" id="UP000190027"/>
    </source>
</evidence>
<dbReference type="EMBL" id="FUYC01000032">
    <property type="protein sequence ID" value="SKA97221.1"/>
    <property type="molecule type" value="Genomic_DNA"/>
</dbReference>
<dbReference type="OrthoDB" id="9785326at2"/>
<dbReference type="GO" id="GO:0120010">
    <property type="term" value="P:intermembrane phospholipid transfer"/>
    <property type="evidence" value="ECO:0007669"/>
    <property type="project" value="TreeGrafter"/>
</dbReference>
<accession>A0A1T4Y7F4</accession>
<keyword evidence="2 3" id="KW-0732">Signal</keyword>
<dbReference type="STRING" id="1121449.SAMN02745704_02832"/>
<sequence>MKRSLTATLLLLALAFALSAVPAAASEEAQVMEVAQWEYDAGDEFSEAFDAQGNAPTAEGDVVDRTPDPFEGWNRFWFQFNDRLYFYLVKPVSQGYAYVIPERPRQWVENFFTNLMFPVRFVNCLLQGKLDSAGMETSKFIANTAFGLGGLADVASDMDPVRPTPPGDEDLGQTFGSWGIANGPYLVWPIIGPSTARDSVGYVGDHFITPTTYLHPWYWSVAAKAYEKVNFVSLRIGEYEGIKEGAIDPYVTFKSAYLRYREKKVSK</sequence>
<dbReference type="PANTHER" id="PTHR30035">
    <property type="entry name" value="LIPOPROTEIN VACJ-RELATED"/>
    <property type="match status" value="1"/>
</dbReference>
<gene>
    <name evidence="4" type="ORF">SAMN02745704_02832</name>
</gene>
<evidence type="ECO:0000256" key="2">
    <source>
        <dbReference type="ARBA" id="ARBA00022729"/>
    </source>
</evidence>
<dbReference type="InterPro" id="IPR007428">
    <property type="entry name" value="MlaA"/>
</dbReference>
<dbReference type="RefSeq" id="WP_078718373.1">
    <property type="nucleotide sequence ID" value="NZ_FUYC01000032.1"/>
</dbReference>
<dbReference type="Proteomes" id="UP000190027">
    <property type="component" value="Unassembled WGS sequence"/>
</dbReference>
<comment type="similarity">
    <text evidence="1">Belongs to the MlaA family.</text>
</comment>
<evidence type="ECO:0000256" key="3">
    <source>
        <dbReference type="SAM" id="SignalP"/>
    </source>
</evidence>